<dbReference type="Proteomes" id="UP000642748">
    <property type="component" value="Unassembled WGS sequence"/>
</dbReference>
<dbReference type="Gene3D" id="2.80.10.50">
    <property type="match status" value="1"/>
</dbReference>
<dbReference type="EMBL" id="BONZ01000048">
    <property type="protein sequence ID" value="GIH16893.1"/>
    <property type="molecule type" value="Genomic_DNA"/>
</dbReference>
<reference evidence="2" key="1">
    <citation type="submission" date="2021-01" db="EMBL/GenBank/DDBJ databases">
        <title>Whole genome shotgun sequence of Rugosimonospora africana NBRC 104875.</title>
        <authorList>
            <person name="Komaki H."/>
            <person name="Tamura T."/>
        </authorList>
    </citation>
    <scope>NUCLEOTIDE SEQUENCE</scope>
    <source>
        <strain evidence="2">NBRC 104875</strain>
    </source>
</reference>
<dbReference type="SUPFAM" id="SSF50370">
    <property type="entry name" value="Ricin B-like lectins"/>
    <property type="match status" value="1"/>
</dbReference>
<name>A0A8J3QU63_9ACTN</name>
<proteinExistence type="predicted"/>
<dbReference type="AlphaFoldDB" id="A0A8J3QU63"/>
<feature type="signal peptide" evidence="1">
    <location>
        <begin position="1"/>
        <end position="29"/>
    </location>
</feature>
<comment type="caution">
    <text evidence="2">The sequence shown here is derived from an EMBL/GenBank/DDBJ whole genome shotgun (WGS) entry which is preliminary data.</text>
</comment>
<sequence length="178" mass="18770">MRVPGSPPRRLRTLAIAAAALLTAVVSLASPAAAASDTFAIHNNYAQGRCIAISGGFAVDLTCSSRADDQIWHWGAPNADGWQQLINNNGQCLAVQNGSTAYGASIKAGTCYGPSNPDQYWGYLSDPAEPLYIANYKASFDPSHDGLWVICVKDGSTANGAALRLGPATGNPDQFWHF</sequence>
<evidence type="ECO:0000313" key="3">
    <source>
        <dbReference type="Proteomes" id="UP000642748"/>
    </source>
</evidence>
<keyword evidence="1" id="KW-0732">Signal</keyword>
<feature type="chain" id="PRO_5039191791" description="Ricin B lectin domain-containing protein" evidence="1">
    <location>
        <begin position="30"/>
        <end position="178"/>
    </location>
</feature>
<evidence type="ECO:0008006" key="4">
    <source>
        <dbReference type="Google" id="ProtNLM"/>
    </source>
</evidence>
<keyword evidence="3" id="KW-1185">Reference proteome</keyword>
<dbReference type="InterPro" id="IPR035992">
    <property type="entry name" value="Ricin_B-like_lectins"/>
</dbReference>
<accession>A0A8J3QU63</accession>
<evidence type="ECO:0000256" key="1">
    <source>
        <dbReference type="SAM" id="SignalP"/>
    </source>
</evidence>
<dbReference type="RefSeq" id="WP_203920463.1">
    <property type="nucleotide sequence ID" value="NZ_BONZ01000048.1"/>
</dbReference>
<dbReference type="PROSITE" id="PS50231">
    <property type="entry name" value="RICIN_B_LECTIN"/>
    <property type="match status" value="1"/>
</dbReference>
<organism evidence="2 3">
    <name type="scientific">Rugosimonospora africana</name>
    <dbReference type="NCBI Taxonomy" id="556532"/>
    <lineage>
        <taxon>Bacteria</taxon>
        <taxon>Bacillati</taxon>
        <taxon>Actinomycetota</taxon>
        <taxon>Actinomycetes</taxon>
        <taxon>Micromonosporales</taxon>
        <taxon>Micromonosporaceae</taxon>
        <taxon>Rugosimonospora</taxon>
    </lineage>
</organism>
<gene>
    <name evidence="2" type="ORF">Raf01_50650</name>
</gene>
<dbReference type="CDD" id="cd00161">
    <property type="entry name" value="beta-trefoil_Ricin-like"/>
    <property type="match status" value="1"/>
</dbReference>
<evidence type="ECO:0000313" key="2">
    <source>
        <dbReference type="EMBL" id="GIH16893.1"/>
    </source>
</evidence>
<protein>
    <recommendedName>
        <fullName evidence="4">Ricin B lectin domain-containing protein</fullName>
    </recommendedName>
</protein>